<name>A0A655AWJ0_MYCTX</name>
<evidence type="ECO:0000313" key="1">
    <source>
        <dbReference type="EMBL" id="CKU69792.1"/>
    </source>
</evidence>
<gene>
    <name evidence="1" type="ORF">ERS027659_05275</name>
</gene>
<accession>A0A655AWJ0</accession>
<organism evidence="1 2">
    <name type="scientific">Mycobacterium tuberculosis</name>
    <dbReference type="NCBI Taxonomy" id="1773"/>
    <lineage>
        <taxon>Bacteria</taxon>
        <taxon>Bacillati</taxon>
        <taxon>Actinomycetota</taxon>
        <taxon>Actinomycetes</taxon>
        <taxon>Mycobacteriales</taxon>
        <taxon>Mycobacteriaceae</taxon>
        <taxon>Mycobacterium</taxon>
        <taxon>Mycobacterium tuberculosis complex</taxon>
    </lineage>
</organism>
<dbReference type="Proteomes" id="UP000050164">
    <property type="component" value="Unassembled WGS sequence"/>
</dbReference>
<dbReference type="EMBL" id="CNFT01003019">
    <property type="protein sequence ID" value="CKU69792.1"/>
    <property type="molecule type" value="Genomic_DNA"/>
</dbReference>
<evidence type="ECO:0000313" key="2">
    <source>
        <dbReference type="Proteomes" id="UP000050164"/>
    </source>
</evidence>
<sequence length="39" mass="4476">MLLEHGGSELLIDHPVRPRRLGDLLPDAFGLDDLPRERR</sequence>
<reference evidence="1 2" key="1">
    <citation type="submission" date="2015-03" db="EMBL/GenBank/DDBJ databases">
        <authorList>
            <consortium name="Pathogen Informatics"/>
        </authorList>
    </citation>
    <scope>NUCLEOTIDE SEQUENCE [LARGE SCALE GENOMIC DNA]</scope>
    <source>
        <strain evidence="1 2">Bir 185</strain>
    </source>
</reference>
<protein>
    <submittedName>
        <fullName evidence="1">Cytidine deaminase cdd</fullName>
    </submittedName>
</protein>
<dbReference type="AlphaFoldDB" id="A0A655AWJ0"/>
<proteinExistence type="predicted"/>